<dbReference type="AlphaFoldDB" id="X1H6L7"/>
<dbReference type="EMBL" id="BARU01029273">
    <property type="protein sequence ID" value="GAH65022.1"/>
    <property type="molecule type" value="Genomic_DNA"/>
</dbReference>
<feature type="non-terminal residue" evidence="1">
    <location>
        <position position="267"/>
    </location>
</feature>
<accession>X1H6L7</accession>
<reference evidence="1" key="1">
    <citation type="journal article" date="2014" name="Front. Microbiol.">
        <title>High frequency of phylogenetically diverse reductive dehalogenase-homologous genes in deep subseafloor sedimentary metagenomes.</title>
        <authorList>
            <person name="Kawai M."/>
            <person name="Futagami T."/>
            <person name="Toyoda A."/>
            <person name="Takaki Y."/>
            <person name="Nishi S."/>
            <person name="Hori S."/>
            <person name="Arai W."/>
            <person name="Tsubouchi T."/>
            <person name="Morono Y."/>
            <person name="Uchiyama I."/>
            <person name="Ito T."/>
            <person name="Fujiyama A."/>
            <person name="Inagaki F."/>
            <person name="Takami H."/>
        </authorList>
    </citation>
    <scope>NUCLEOTIDE SEQUENCE</scope>
    <source>
        <strain evidence="1">Expedition CK06-06</strain>
    </source>
</reference>
<comment type="caution">
    <text evidence="1">The sequence shown here is derived from an EMBL/GenBank/DDBJ whole genome shotgun (WGS) entry which is preliminary data.</text>
</comment>
<protein>
    <submittedName>
        <fullName evidence="1">Uncharacterized protein</fullName>
    </submittedName>
</protein>
<gene>
    <name evidence="1" type="ORF">S03H2_46598</name>
</gene>
<evidence type="ECO:0000313" key="1">
    <source>
        <dbReference type="EMBL" id="GAH65022.1"/>
    </source>
</evidence>
<sequence>LFEEEEIFSTLEGKRGTSLFLGRYTLNEVIAVLDKKSFFKEAQKRKLWPLDFDLDSSEFPLQRVQIFYQEKKPENMIVDLKVREEVFYPKKKIAAYFPLSEYKFLILDWLTLQNPLLNFSLEKSPLPGQSHPGLNLGKKVFNIFVYLARLSRKDGVLAFPNYFHNALLFSRYFHFLNPEKLGEVLAIRATFPDVSFKKLAWIVYLDCMRDKNGRKYEWEAEEQIFPLNKALNKYFDSKSYKEKVKESQAQLSFEIDWECYRKKISEK</sequence>
<organism evidence="1">
    <name type="scientific">marine sediment metagenome</name>
    <dbReference type="NCBI Taxonomy" id="412755"/>
    <lineage>
        <taxon>unclassified sequences</taxon>
        <taxon>metagenomes</taxon>
        <taxon>ecological metagenomes</taxon>
    </lineage>
</organism>
<feature type="non-terminal residue" evidence="1">
    <location>
        <position position="1"/>
    </location>
</feature>
<name>X1H6L7_9ZZZZ</name>
<proteinExistence type="predicted"/>